<dbReference type="EMBL" id="JAZGLY010000003">
    <property type="protein sequence ID" value="MEE6187031.1"/>
    <property type="molecule type" value="Genomic_DNA"/>
</dbReference>
<evidence type="ECO:0000313" key="3">
    <source>
        <dbReference type="Proteomes" id="UP001357452"/>
    </source>
</evidence>
<dbReference type="InterPro" id="IPR035903">
    <property type="entry name" value="HesB-like_dom_sf"/>
</dbReference>
<dbReference type="PANTHER" id="PTHR47265:SF1">
    <property type="entry name" value="IRON-SULFUR ASSEMBLY PROTEIN ISCA, CHLOROPLASTIC"/>
    <property type="match status" value="1"/>
</dbReference>
<dbReference type="NCBIfam" id="TIGR00049">
    <property type="entry name" value="iron-sulfur cluster assembly accessory protein"/>
    <property type="match status" value="1"/>
</dbReference>
<dbReference type="Proteomes" id="UP001357452">
    <property type="component" value="Unassembled WGS sequence"/>
</dbReference>
<dbReference type="PANTHER" id="PTHR47265">
    <property type="entry name" value="IRON-SULFUR ASSEMBLY PROTEIN ISCA, CHLOROPLASTIC"/>
    <property type="match status" value="1"/>
</dbReference>
<dbReference type="InterPro" id="IPR017870">
    <property type="entry name" value="FeS_cluster_insertion_CS"/>
</dbReference>
<protein>
    <submittedName>
        <fullName evidence="2">Iron-sulfur cluster assembly accessory protein</fullName>
    </submittedName>
</protein>
<dbReference type="Pfam" id="PF01521">
    <property type="entry name" value="Fe-S_biosyn"/>
    <property type="match status" value="1"/>
</dbReference>
<evidence type="ECO:0000259" key="1">
    <source>
        <dbReference type="Pfam" id="PF01521"/>
    </source>
</evidence>
<dbReference type="Gene3D" id="2.60.300.12">
    <property type="entry name" value="HesB-like domain"/>
    <property type="match status" value="1"/>
</dbReference>
<name>A0ABU7RG98_9BACT</name>
<sequence>METTSVATPVTFTAGAVKELKRLMSAPDFDKSQYLRIGVKGGGCSGMSYVLGFDTKTESDKEFEIEGIPCVMNKAHELYLMGMEIDWSEGLDNRGFTFNNPNASSTCGCGSSFAV</sequence>
<proteinExistence type="predicted"/>
<feature type="domain" description="Core" evidence="1">
    <location>
        <begin position="10"/>
        <end position="110"/>
    </location>
</feature>
<keyword evidence="3" id="KW-1185">Reference proteome</keyword>
<dbReference type="InterPro" id="IPR031108">
    <property type="entry name" value="IscA_plant_cyanobact"/>
</dbReference>
<dbReference type="InterPro" id="IPR016092">
    <property type="entry name" value="ATAP"/>
</dbReference>
<evidence type="ECO:0000313" key="2">
    <source>
        <dbReference type="EMBL" id="MEE6187031.1"/>
    </source>
</evidence>
<comment type="caution">
    <text evidence="2">The sequence shown here is derived from an EMBL/GenBank/DDBJ whole genome shotgun (WGS) entry which is preliminary data.</text>
</comment>
<dbReference type="RefSeq" id="WP_330974440.1">
    <property type="nucleotide sequence ID" value="NZ_JAZGLY010000003.1"/>
</dbReference>
<dbReference type="SUPFAM" id="SSF89360">
    <property type="entry name" value="HesB-like domain"/>
    <property type="match status" value="1"/>
</dbReference>
<dbReference type="PROSITE" id="PS01152">
    <property type="entry name" value="HESB"/>
    <property type="match status" value="1"/>
</dbReference>
<accession>A0ABU7RG98</accession>
<gene>
    <name evidence="2" type="ORF">V2H41_07080</name>
</gene>
<dbReference type="InterPro" id="IPR000361">
    <property type="entry name" value="ATAP_core_dom"/>
</dbReference>
<organism evidence="2 3">
    <name type="scientific">Niabella digestorum</name>
    <dbReference type="NCBI Taxonomy" id="3117701"/>
    <lineage>
        <taxon>Bacteria</taxon>
        <taxon>Pseudomonadati</taxon>
        <taxon>Bacteroidota</taxon>
        <taxon>Chitinophagia</taxon>
        <taxon>Chitinophagales</taxon>
        <taxon>Chitinophagaceae</taxon>
        <taxon>Niabella</taxon>
    </lineage>
</organism>
<reference evidence="2 3" key="1">
    <citation type="submission" date="2024-01" db="EMBL/GenBank/DDBJ databases">
        <title>Niabella digestum sp. nov., isolated from waste digestion system.</title>
        <authorList>
            <person name="Zhang L."/>
        </authorList>
    </citation>
    <scope>NUCLEOTIDE SEQUENCE [LARGE SCALE GENOMIC DNA]</scope>
    <source>
        <strain evidence="2 3">A18</strain>
    </source>
</reference>